<feature type="compositionally biased region" description="Basic and acidic residues" evidence="8">
    <location>
        <begin position="1526"/>
        <end position="1542"/>
    </location>
</feature>
<evidence type="ECO:0000259" key="9">
    <source>
        <dbReference type="PROSITE" id="PS51192"/>
    </source>
</evidence>
<evidence type="ECO:0000259" key="10">
    <source>
        <dbReference type="PROSITE" id="PS51194"/>
    </source>
</evidence>
<dbReference type="PANTHER" id="PTHR14025">
    <property type="entry name" value="FANCONI ANEMIA GROUP M FANCM FAMILY MEMBER"/>
    <property type="match status" value="1"/>
</dbReference>
<accession>A0A556UFC3</accession>
<dbReference type="PROSITE" id="PS51194">
    <property type="entry name" value="HELICASE_CTER"/>
    <property type="match status" value="1"/>
</dbReference>
<reference evidence="11 12" key="1">
    <citation type="journal article" date="2019" name="Genome Biol. Evol.">
        <title>Whole-Genome Sequencing of the Giant Devil Catfish, Bagarius yarrelli.</title>
        <authorList>
            <person name="Jiang W."/>
            <person name="Lv Y."/>
            <person name="Cheng L."/>
            <person name="Yang K."/>
            <person name="Chao B."/>
            <person name="Wang X."/>
            <person name="Li Y."/>
            <person name="Pan X."/>
            <person name="You X."/>
            <person name="Zhang Y."/>
            <person name="Yang J."/>
            <person name="Li J."/>
            <person name="Zhang X."/>
            <person name="Liu S."/>
            <person name="Sun C."/>
            <person name="Yang J."/>
            <person name="Shi Q."/>
        </authorList>
    </citation>
    <scope>NUCLEOTIDE SEQUENCE [LARGE SCALE GENOMIC DNA]</scope>
    <source>
        <strain evidence="11">JWS20170419001</strain>
        <tissue evidence="11">Muscle</tissue>
    </source>
</reference>
<dbReference type="Gene3D" id="1.10.150.20">
    <property type="entry name" value="5' to 3' exonuclease, C-terminal subdomain"/>
    <property type="match status" value="1"/>
</dbReference>
<comment type="caution">
    <text evidence="11">The sequence shown here is derived from an EMBL/GenBank/DDBJ whole genome shotgun (WGS) entry which is preliminary data.</text>
</comment>
<dbReference type="InterPro" id="IPR039686">
    <property type="entry name" value="FANCM/Mph1-like_ID"/>
</dbReference>
<evidence type="ECO:0000256" key="1">
    <source>
        <dbReference type="ARBA" id="ARBA00004123"/>
    </source>
</evidence>
<organism evidence="11 12">
    <name type="scientific">Bagarius yarrelli</name>
    <name type="common">Goonch</name>
    <name type="synonym">Bagrus yarrelli</name>
    <dbReference type="NCBI Taxonomy" id="175774"/>
    <lineage>
        <taxon>Eukaryota</taxon>
        <taxon>Metazoa</taxon>
        <taxon>Chordata</taxon>
        <taxon>Craniata</taxon>
        <taxon>Vertebrata</taxon>
        <taxon>Euteleostomi</taxon>
        <taxon>Actinopterygii</taxon>
        <taxon>Neopterygii</taxon>
        <taxon>Teleostei</taxon>
        <taxon>Ostariophysi</taxon>
        <taxon>Siluriformes</taxon>
        <taxon>Sisoridae</taxon>
        <taxon>Sisorinae</taxon>
        <taxon>Bagarius</taxon>
    </lineage>
</organism>
<keyword evidence="4" id="KW-0378">Hydrolase</keyword>
<feature type="domain" description="Helicase ATP-binding" evidence="9">
    <location>
        <begin position="134"/>
        <end position="275"/>
    </location>
</feature>
<evidence type="ECO:0000256" key="6">
    <source>
        <dbReference type="ARBA" id="ARBA00022840"/>
    </source>
</evidence>
<dbReference type="SMART" id="SM00487">
    <property type="entry name" value="DEXDc"/>
    <property type="match status" value="1"/>
</dbReference>
<dbReference type="CDD" id="cd18801">
    <property type="entry name" value="SF2_C_FANCM_Hef"/>
    <property type="match status" value="1"/>
</dbReference>
<dbReference type="GO" id="GO:0004518">
    <property type="term" value="F:nuclease activity"/>
    <property type="evidence" value="ECO:0007669"/>
    <property type="project" value="InterPro"/>
</dbReference>
<dbReference type="GO" id="GO:0036297">
    <property type="term" value="P:interstrand cross-link repair"/>
    <property type="evidence" value="ECO:0007669"/>
    <property type="project" value="TreeGrafter"/>
</dbReference>
<evidence type="ECO:0000313" key="12">
    <source>
        <dbReference type="Proteomes" id="UP000319801"/>
    </source>
</evidence>
<proteinExistence type="inferred from homology"/>
<dbReference type="InterPro" id="IPR044749">
    <property type="entry name" value="FANCM_DEXDc"/>
</dbReference>
<dbReference type="EMBL" id="VCAZ01000069">
    <property type="protein sequence ID" value="TSO67456.1"/>
    <property type="molecule type" value="Genomic_DNA"/>
</dbReference>
<dbReference type="Proteomes" id="UP000319801">
    <property type="component" value="Unassembled WGS sequence"/>
</dbReference>
<feature type="compositionally biased region" description="Polar residues" evidence="8">
    <location>
        <begin position="876"/>
        <end position="896"/>
    </location>
</feature>
<dbReference type="InterPro" id="IPR011545">
    <property type="entry name" value="DEAD/DEAH_box_helicase_dom"/>
</dbReference>
<dbReference type="CDD" id="cd20077">
    <property type="entry name" value="XPF_nuclease_FANCM"/>
    <property type="match status" value="1"/>
</dbReference>
<dbReference type="GO" id="GO:0045003">
    <property type="term" value="P:double-strand break repair via synthesis-dependent strand annealing"/>
    <property type="evidence" value="ECO:0007669"/>
    <property type="project" value="TreeGrafter"/>
</dbReference>
<dbReference type="InterPro" id="IPR010994">
    <property type="entry name" value="RuvA_2-like"/>
</dbReference>
<dbReference type="PROSITE" id="PS51192">
    <property type="entry name" value="HELICASE_ATP_BIND_1"/>
    <property type="match status" value="1"/>
</dbReference>
<dbReference type="InterPro" id="IPR011335">
    <property type="entry name" value="Restrct_endonuc-II-like"/>
</dbReference>
<dbReference type="InterPro" id="IPR047418">
    <property type="entry name" value="XPF_nuclease_FANCM"/>
</dbReference>
<dbReference type="SMART" id="SM00891">
    <property type="entry name" value="ERCC4"/>
    <property type="match status" value="1"/>
</dbReference>
<dbReference type="Pfam" id="PF16783">
    <property type="entry name" value="FANCM-MHF_bd"/>
    <property type="match status" value="1"/>
</dbReference>
<keyword evidence="12" id="KW-1185">Reference proteome</keyword>
<dbReference type="PANTHER" id="PTHR14025:SF20">
    <property type="entry name" value="FANCONI ANEMIA GROUP M PROTEIN"/>
    <property type="match status" value="1"/>
</dbReference>
<dbReference type="CDD" id="cd12091">
    <property type="entry name" value="FANCM_ID"/>
    <property type="match status" value="1"/>
</dbReference>
<keyword evidence="6" id="KW-0067">ATP-binding</keyword>
<feature type="domain" description="Helicase C-terminal" evidence="10">
    <location>
        <begin position="454"/>
        <end position="625"/>
    </location>
</feature>
<dbReference type="Pfam" id="PF02732">
    <property type="entry name" value="ERCC4"/>
    <property type="match status" value="1"/>
</dbReference>
<evidence type="ECO:0000256" key="4">
    <source>
        <dbReference type="ARBA" id="ARBA00022801"/>
    </source>
</evidence>
<evidence type="ECO:0000256" key="5">
    <source>
        <dbReference type="ARBA" id="ARBA00022806"/>
    </source>
</evidence>
<dbReference type="GO" id="GO:0009378">
    <property type="term" value="F:four-way junction helicase activity"/>
    <property type="evidence" value="ECO:0007669"/>
    <property type="project" value="TreeGrafter"/>
</dbReference>
<feature type="compositionally biased region" description="Polar residues" evidence="8">
    <location>
        <begin position="1195"/>
        <end position="1208"/>
    </location>
</feature>
<dbReference type="GO" id="GO:0005524">
    <property type="term" value="F:ATP binding"/>
    <property type="evidence" value="ECO:0007669"/>
    <property type="project" value="UniProtKB-KW"/>
</dbReference>
<dbReference type="SMART" id="SM00490">
    <property type="entry name" value="HELICc"/>
    <property type="match status" value="1"/>
</dbReference>
<dbReference type="SUPFAM" id="SSF47781">
    <property type="entry name" value="RuvA domain 2-like"/>
    <property type="match status" value="1"/>
</dbReference>
<feature type="compositionally biased region" description="Basic residues" evidence="8">
    <location>
        <begin position="1469"/>
        <end position="1478"/>
    </location>
</feature>
<evidence type="ECO:0000256" key="3">
    <source>
        <dbReference type="ARBA" id="ARBA00022741"/>
    </source>
</evidence>
<dbReference type="GO" id="GO:0000400">
    <property type="term" value="F:four-way junction DNA binding"/>
    <property type="evidence" value="ECO:0007669"/>
    <property type="project" value="TreeGrafter"/>
</dbReference>
<dbReference type="CDD" id="cd18033">
    <property type="entry name" value="DEXDc_FANCM"/>
    <property type="match status" value="1"/>
</dbReference>
<evidence type="ECO:0000256" key="7">
    <source>
        <dbReference type="ARBA" id="ARBA00023242"/>
    </source>
</evidence>
<dbReference type="OrthoDB" id="6513042at2759"/>
<comment type="similarity">
    <text evidence="2">Belongs to the DEAD box helicase family. DEAH subfamily. FANCM sub-subfamily.</text>
</comment>
<keyword evidence="7" id="KW-0539">Nucleus</keyword>
<dbReference type="Pfam" id="PF00271">
    <property type="entry name" value="Helicase_C"/>
    <property type="match status" value="1"/>
</dbReference>
<dbReference type="InterPro" id="IPR027417">
    <property type="entry name" value="P-loop_NTPase"/>
</dbReference>
<feature type="region of interest" description="Disordered" evidence="8">
    <location>
        <begin position="1316"/>
        <end position="1346"/>
    </location>
</feature>
<evidence type="ECO:0000256" key="2">
    <source>
        <dbReference type="ARBA" id="ARBA00009889"/>
    </source>
</evidence>
<dbReference type="InterPro" id="IPR001650">
    <property type="entry name" value="Helicase_C-like"/>
</dbReference>
<evidence type="ECO:0000313" key="11">
    <source>
        <dbReference type="EMBL" id="TSO67456.1"/>
    </source>
</evidence>
<dbReference type="SUPFAM" id="SSF52540">
    <property type="entry name" value="P-loop containing nucleoside triphosphate hydrolases"/>
    <property type="match status" value="1"/>
</dbReference>
<dbReference type="GO" id="GO:0016787">
    <property type="term" value="F:hydrolase activity"/>
    <property type="evidence" value="ECO:0007669"/>
    <property type="project" value="UniProtKB-KW"/>
</dbReference>
<dbReference type="Gene3D" id="3.40.50.10130">
    <property type="match status" value="1"/>
</dbReference>
<feature type="region of interest" description="Disordered" evidence="8">
    <location>
        <begin position="15"/>
        <end position="49"/>
    </location>
</feature>
<feature type="region of interest" description="Disordered" evidence="8">
    <location>
        <begin position="1170"/>
        <end position="1208"/>
    </location>
</feature>
<dbReference type="GO" id="GO:0043138">
    <property type="term" value="F:3'-5' DNA helicase activity"/>
    <property type="evidence" value="ECO:0007669"/>
    <property type="project" value="InterPro"/>
</dbReference>
<name>A0A556UFC3_BAGYA</name>
<feature type="region of interest" description="Disordered" evidence="8">
    <location>
        <begin position="1458"/>
        <end position="1542"/>
    </location>
</feature>
<evidence type="ECO:0000256" key="8">
    <source>
        <dbReference type="SAM" id="MobiDB-lite"/>
    </source>
</evidence>
<dbReference type="Gene3D" id="1.20.1320.20">
    <property type="entry name" value="hef helicase domain"/>
    <property type="match status" value="1"/>
</dbReference>
<feature type="compositionally biased region" description="Acidic residues" evidence="8">
    <location>
        <begin position="1320"/>
        <end position="1330"/>
    </location>
</feature>
<dbReference type="SUPFAM" id="SSF52980">
    <property type="entry name" value="Restriction endonuclease-like"/>
    <property type="match status" value="1"/>
</dbReference>
<feature type="region of interest" description="Disordered" evidence="8">
    <location>
        <begin position="820"/>
        <end position="924"/>
    </location>
</feature>
<comment type="subcellular location">
    <subcellularLocation>
        <location evidence="1">Nucleus</location>
    </subcellularLocation>
</comment>
<feature type="compositionally biased region" description="Basic and acidic residues" evidence="8">
    <location>
        <begin position="898"/>
        <end position="913"/>
    </location>
</feature>
<dbReference type="Gene3D" id="3.40.50.300">
    <property type="entry name" value="P-loop containing nucleotide triphosphate hydrolases"/>
    <property type="match status" value="2"/>
</dbReference>
<dbReference type="InterPro" id="IPR014001">
    <property type="entry name" value="Helicase_ATP-bd"/>
</dbReference>
<dbReference type="InterPro" id="IPR031879">
    <property type="entry name" value="FANCM-MHF-bd"/>
</dbReference>
<keyword evidence="5" id="KW-0347">Helicase</keyword>
<sequence>MSNANQKTLFQTWGSAVPQTLLNKDPGKKLPQKRRATPNSQVKVKKKDHATPSLWAEVGEVHPGSRQEQDMDEVDDDLILVAVYEAEKSLENRSDSSIKDSADVCSDLPGFDSSAGRIWIYPTNLPIRDYQLKISEAALFKNTLVSLPTGLGKTFIASVVMYNFYRWYPAGKIVFLAPTKPLVAQQIEACYRVMGIPQEHMAELTGSTPAPQRRELWRSRRVFFLTPQVMVNDLSRNTCPAPQIKCVVIDEAHKASGNHAYCQAVQQVISNLLISHIELRSEESPDVQAHSHQRSVEKIVVPLGDTLTGYQSRYLQVLERFTSRLTQMSVLNQRDLRSFTKYQIILAREQFRRNPPSNVTVAQHGALEGDFALCISLYHGYELLQQMGLRSLFFFTQNIMSGSKEHSRARNELQRSPVFMDLYREMEAMFLNCTKGPEEEYFYSHPKLQKLDEVIKQHFTTWAKRTGPGCATDSLDKAESTRVMIFSSFRDSVQEIAEMLNRHEPLVRVMTFMGQASAGKGVRGFTQKEQLEVVRRFREGGFNTLVSTCVGEEGLDIGEVDLIVCFDAQKSPIRLVQRMGRTGRHRQGRIVVILAEGREERIYNQSQSNRRSVNKCILGNKQSFSMFPNSPRMLPSGVSPTLHKVHVTCGQFETKDSGRRSGNVRQSLSIRRTSLLNPDAKGVQGCVKEDGFLTPDEEAEWLSTMKLGENEAQPRLGHSSLLCFNTEAQQQEECANGPVRELSLWEWRHWQNQRLPTHRVDHSSRCLHFTAVMDLIDQMRQEEEEKVGCRYESEIRAYLHKEDVVGCVDDGTIAKATCEKNPQMKRSRPVGGNTRCSVSKTNSDKKKARLSSWNLLKDKMSSESDCDDTTEDLSVLQGNNDDNDAMQTDVNEQFEPTLSKKDDSSHSSPEHTHSPKTNPDTSLEPLEEMFYLPRRDVCRNLYNINKSAESLEMILSNVKNLLSRSPPESFDLHFSLSLSDSVHFDKSKEIRSSPKEEVDHFQVNFNLGEDDNSLDSDSLDCNIAEAAPELEILSGENDSAGPDNAPNSPSWDEVFDDVVDDEADKNTCLPIESKIYPTTLDESVDLFGDDDAFFQISLPNIVTPNKDAVLSINGQETCVTENVKDSSDMFNAETSFKSPEHKSQSQKKPEAFNYSQDIFSVNFDLGFSFDSEDEETDGPASDLTAEPTADREHTFMSQTYNKPNTSSNSITLAHMSTPRLCAMDKKLSTLIAKSNLSPVITERESLQSKFSDIESPIRAPRKRVAQLNMSEESDDKTASDDDFEQNSVFRPRVFQSCNDSRPLKVKSKQAVHSAGRQFLDEEAELSEDGDSVSSDEREGEELDKSLEGFVVDATQLTQGLNDSEMHGIYLKSVKSPAVSSKFRMRYRPVNNTNIFSQVPEQDETYEEDSFVVNGSDVEEDSGSASDEDDEAVVEIVPEDSYIDGRRQYATRRRAHLKQLRTATETRSLQPKKNKRSRILRVEDSSEEDEQKDEKKSRMLSAEKTPFSDGAPGTVFNGLSRSYLPKSDPRQADGQKSRMDAMQHKQERFNNQALLSEQLDFQEPLPTSGLKTPAVCSTSLSVTHGSVTDDTMTNATPKTTPARVCVLVDSRCISASADVVSSLRLKHGAAVHICSLVSCDFIVSNRMAVEWQSESELANPQNRKRLQERIQGLHGLFERVCLLVVKDRTKPGEPPRVVQRTRYYNSTVAALVRAGVRLLFSTGADDTAALLAQLAQVEQRKGQAISVPVEVEGRRQQALQFYLTLPFVSYINALYMCNKFYSVAHLVNSSVDTLQAGIRVSRSRAEEIYRCLRYSCDTSLIKSSTSKNNL</sequence>
<feature type="region of interest" description="Disordered" evidence="8">
    <location>
        <begin position="1261"/>
        <end position="1285"/>
    </location>
</feature>
<dbReference type="Pfam" id="PF00270">
    <property type="entry name" value="DEAD"/>
    <property type="match status" value="1"/>
</dbReference>
<keyword evidence="3" id="KW-0547">Nucleotide-binding</keyword>
<gene>
    <name evidence="11" type="ORF">Baya_10183</name>
</gene>
<dbReference type="InterPro" id="IPR006166">
    <property type="entry name" value="ERCC4_domain"/>
</dbReference>
<dbReference type="GO" id="GO:0005634">
    <property type="term" value="C:nucleus"/>
    <property type="evidence" value="ECO:0007669"/>
    <property type="project" value="UniProtKB-SubCell"/>
</dbReference>
<protein>
    <submittedName>
        <fullName evidence="11">Fanconi anemia group M protein</fullName>
    </submittedName>
</protein>